<dbReference type="GO" id="GO:0016829">
    <property type="term" value="F:lyase activity"/>
    <property type="evidence" value="ECO:0007669"/>
    <property type="project" value="UniProtKB-KW"/>
</dbReference>
<dbReference type="Gene3D" id="1.50.10.100">
    <property type="entry name" value="Chondroitin AC/alginate lyase"/>
    <property type="match status" value="1"/>
</dbReference>
<dbReference type="SUPFAM" id="SSF49899">
    <property type="entry name" value="Concanavalin A-like lectins/glucanases"/>
    <property type="match status" value="1"/>
</dbReference>
<evidence type="ECO:0000256" key="4">
    <source>
        <dbReference type="SAM" id="SignalP"/>
    </source>
</evidence>
<evidence type="ECO:0000256" key="3">
    <source>
        <dbReference type="ARBA" id="ARBA00023239"/>
    </source>
</evidence>
<evidence type="ECO:0000313" key="6">
    <source>
        <dbReference type="Proteomes" id="UP000887540"/>
    </source>
</evidence>
<dbReference type="SMART" id="SM00560">
    <property type="entry name" value="LamGL"/>
    <property type="match status" value="1"/>
</dbReference>
<dbReference type="Gene3D" id="2.60.120.200">
    <property type="match status" value="1"/>
</dbReference>
<dbReference type="InterPro" id="IPR008397">
    <property type="entry name" value="Alginate_lyase_dom"/>
</dbReference>
<dbReference type="InterPro" id="IPR006558">
    <property type="entry name" value="LamG-like"/>
</dbReference>
<proteinExistence type="predicted"/>
<keyword evidence="6" id="KW-1185">Reference proteome</keyword>
<feature type="domain" description="LamG-like jellyroll fold" evidence="5">
    <location>
        <begin position="543"/>
        <end position="690"/>
    </location>
</feature>
<sequence>MAPNYLLVLFTTLGHALAGFVHPGLMHSQSDFNRMAQKVAAKQSPWIDSFNVLVSNGHASLGYNPAPQAWAERGSGCQDNSVYVMNDAAAAYQTALIYKITGNTSYANQAIRILNGWAYTLKGIGCNASTSWDYQLMAGIQGYQFANAGEMMRNYSGWNTTDFANFQNWMVQVWYPICFYPFAQQVYANWDLMCIAQHQAIGVLADNQTMFNDAVNYFQAGVGNGAISQTVYHVHPGYYGQGQEAGRDQGHNTLDISMLTVIAQQAWNQGVDLYGFSNNRILSISEFTAKANLIQPGTNGSYYQVPWVPYIYNVWPTIYWDTSLSTNSIGANRPTWACIYHHFVNVKGIAAPYTGQQMQNQGAEGTQSNWGCCSGSFDQLGYETLTCSLDPIAYRSPPSGLSWSLVAGNVSISWWGTVNATSYNIVRAPQGGTYVPAASGITDPLTYNEQAPSPGIYYYVAVARPDNIWSQPLQVNANPQALILYYTFDASSGNTVADSSGNGNDGVLNGNGAWVAGKINNGLKLDGSTGYVSLPGTILQSLSDFTIASWLYMTGWQNNQRLFDFGYGAERCMWFSPTTCNINSCNGSSTFQITYNGGADKTQLVNTPANLNTNQWLHIAVVRYGNLTQLYVNGNVVNSNSYIYLQPFQLGQGTNNIAQYWIGRSQNSGDSHLAGIVDDFRLYQGALTAAQISALASMSGK</sequence>
<dbReference type="WBParaSite" id="ACRNAN_Path_515.g1953.t1">
    <property type="protein sequence ID" value="ACRNAN_Path_515.g1953.t1"/>
    <property type="gene ID" value="ACRNAN_Path_515.g1953"/>
</dbReference>
<keyword evidence="2" id="KW-1015">Disulfide bond</keyword>
<reference evidence="7" key="1">
    <citation type="submission" date="2022-11" db="UniProtKB">
        <authorList>
            <consortium name="WormBaseParasite"/>
        </authorList>
    </citation>
    <scope>IDENTIFICATION</scope>
</reference>
<organism evidence="6 7">
    <name type="scientific">Acrobeloides nanus</name>
    <dbReference type="NCBI Taxonomy" id="290746"/>
    <lineage>
        <taxon>Eukaryota</taxon>
        <taxon>Metazoa</taxon>
        <taxon>Ecdysozoa</taxon>
        <taxon>Nematoda</taxon>
        <taxon>Chromadorea</taxon>
        <taxon>Rhabditida</taxon>
        <taxon>Tylenchina</taxon>
        <taxon>Cephalobomorpha</taxon>
        <taxon>Cephaloboidea</taxon>
        <taxon>Cephalobidae</taxon>
        <taxon>Acrobeloides</taxon>
    </lineage>
</organism>
<dbReference type="AlphaFoldDB" id="A0A914C7P8"/>
<evidence type="ECO:0000256" key="1">
    <source>
        <dbReference type="ARBA" id="ARBA00022729"/>
    </source>
</evidence>
<evidence type="ECO:0000313" key="7">
    <source>
        <dbReference type="WBParaSite" id="ACRNAN_Path_515.g1953.t1"/>
    </source>
</evidence>
<feature type="chain" id="PRO_5037087633" evidence="4">
    <location>
        <begin position="19"/>
        <end position="701"/>
    </location>
</feature>
<accession>A0A914C7P8</accession>
<dbReference type="SUPFAM" id="SSF48230">
    <property type="entry name" value="Chondroitin AC/alginate lyase"/>
    <property type="match status" value="1"/>
</dbReference>
<dbReference type="InterPro" id="IPR008929">
    <property type="entry name" value="Chondroitin_lyas"/>
</dbReference>
<keyword evidence="1 4" id="KW-0732">Signal</keyword>
<dbReference type="Proteomes" id="UP000887540">
    <property type="component" value="Unplaced"/>
</dbReference>
<dbReference type="InterPro" id="IPR013320">
    <property type="entry name" value="ConA-like_dom_sf"/>
</dbReference>
<name>A0A914C7P8_9BILA</name>
<dbReference type="Pfam" id="PF13385">
    <property type="entry name" value="Laminin_G_3"/>
    <property type="match status" value="1"/>
</dbReference>
<protein>
    <submittedName>
        <fullName evidence="7">LamG-like jellyroll fold domain-containing protein</fullName>
    </submittedName>
</protein>
<evidence type="ECO:0000256" key="2">
    <source>
        <dbReference type="ARBA" id="ARBA00023157"/>
    </source>
</evidence>
<dbReference type="Pfam" id="PF05426">
    <property type="entry name" value="Alginate_lyase"/>
    <property type="match status" value="1"/>
</dbReference>
<keyword evidence="3" id="KW-0456">Lyase</keyword>
<feature type="signal peptide" evidence="4">
    <location>
        <begin position="1"/>
        <end position="18"/>
    </location>
</feature>
<evidence type="ECO:0000259" key="5">
    <source>
        <dbReference type="SMART" id="SM00560"/>
    </source>
</evidence>